<feature type="transmembrane region" description="Helical" evidence="6">
    <location>
        <begin position="144"/>
        <end position="161"/>
    </location>
</feature>
<evidence type="ECO:0000256" key="3">
    <source>
        <dbReference type="ARBA" id="ARBA00022989"/>
    </source>
</evidence>
<sequence>MRIQKVDDIFELDSYQLVVLTFNEFLIFTMLSNVVFNMFGAAAPRVPGCDDIIYNATSPFQQCEQYDLHLNCQKPQMVYEFKSVAVEFEELCNRHEQESYMDSITQLFGVNNRVRFSTTSQMIGIMIGSAVAGQLSDLYGRRKITLVFLCLMLFFSTFSSFSSTIEIFIIFRFFIGICCGGLTTVGCIFVVENLPSAHRLWMSTVVTWAPNYMLFALCAYITGDWRYLARMCNVMTIIAIALCAFLLPESPKYLIQARKRKEAIKSVTYINKFKKIRNQLTDEEIESVVHSAIEADEKSRAKAKKYSFIHLYIHPKITTQTIVASISMFSISYVTYGLLFNYDVLSGSIYMNAAVSGFLRYVVGAVVAVLDHFGGRHVGRKQMHFITVSFIMCCMFGIFYIYFYDMVVEYKSWIRALTLLAFGTTGCLFLQLLLITAEMFPTGIRNIASAHINVCGRLGNVFGPMVFSYKLGFAGSGYLILGVICLLDVIVFHIFIPETKNQPLPQGMPTKKKQKKDPEAQTTLMTISEEQEAK</sequence>
<evidence type="ECO:0000313" key="8">
    <source>
        <dbReference type="EMBL" id="PIC42953.1"/>
    </source>
</evidence>
<feature type="transmembrane region" description="Helical" evidence="6">
    <location>
        <begin position="416"/>
        <end position="435"/>
    </location>
</feature>
<keyword evidence="9" id="KW-1185">Reference proteome</keyword>
<keyword evidence="2 6" id="KW-0812">Transmembrane</keyword>
<gene>
    <name evidence="8" type="primary">Cni-Y66D12A.13</name>
    <name evidence="8" type="synonym">Cnig_chr_III.g9861</name>
    <name evidence="8" type="ORF">B9Z55_009861</name>
</gene>
<dbReference type="InterPro" id="IPR020846">
    <property type="entry name" value="MFS_dom"/>
</dbReference>
<feature type="transmembrane region" description="Helical" evidence="6">
    <location>
        <begin position="167"/>
        <end position="191"/>
    </location>
</feature>
<dbReference type="GO" id="GO:0022857">
    <property type="term" value="F:transmembrane transporter activity"/>
    <property type="evidence" value="ECO:0007669"/>
    <property type="project" value="InterPro"/>
</dbReference>
<dbReference type="SUPFAM" id="SSF103473">
    <property type="entry name" value="MFS general substrate transporter"/>
    <property type="match status" value="1"/>
</dbReference>
<comment type="subcellular location">
    <subcellularLocation>
        <location evidence="1">Membrane</location>
        <topology evidence="1">Multi-pass membrane protein</topology>
    </subcellularLocation>
</comment>
<dbReference type="PROSITE" id="PS00217">
    <property type="entry name" value="SUGAR_TRANSPORT_2"/>
    <property type="match status" value="1"/>
</dbReference>
<dbReference type="AlphaFoldDB" id="A0A2G5UTY4"/>
<reference evidence="9" key="1">
    <citation type="submission" date="2017-10" db="EMBL/GenBank/DDBJ databases">
        <title>Rapid genome shrinkage in a self-fertile nematode reveals novel sperm competition proteins.</title>
        <authorList>
            <person name="Yin D."/>
            <person name="Schwarz E.M."/>
            <person name="Thomas C.G."/>
            <person name="Felde R.L."/>
            <person name="Korf I.F."/>
            <person name="Cutter A.D."/>
            <person name="Schartner C.M."/>
            <person name="Ralston E.J."/>
            <person name="Meyer B.J."/>
            <person name="Haag E.S."/>
        </authorList>
    </citation>
    <scope>NUCLEOTIDE SEQUENCE [LARGE SCALE GENOMIC DNA]</scope>
    <source>
        <strain evidence="9">JU1422</strain>
    </source>
</reference>
<keyword evidence="4 6" id="KW-0472">Membrane</keyword>
<feature type="domain" description="Major facilitator superfamily (MFS) profile" evidence="7">
    <location>
        <begin position="16"/>
        <end position="500"/>
    </location>
</feature>
<feature type="transmembrane region" description="Helical" evidence="6">
    <location>
        <begin position="15"/>
        <end position="36"/>
    </location>
</feature>
<feature type="transmembrane region" description="Helical" evidence="6">
    <location>
        <begin position="200"/>
        <end position="222"/>
    </location>
</feature>
<dbReference type="PROSITE" id="PS50850">
    <property type="entry name" value="MFS"/>
    <property type="match status" value="1"/>
</dbReference>
<dbReference type="Pfam" id="PF00083">
    <property type="entry name" value="Sugar_tr"/>
    <property type="match status" value="1"/>
</dbReference>
<proteinExistence type="predicted"/>
<evidence type="ECO:0000256" key="6">
    <source>
        <dbReference type="SAM" id="Phobius"/>
    </source>
</evidence>
<dbReference type="GO" id="GO:0016020">
    <property type="term" value="C:membrane"/>
    <property type="evidence" value="ECO:0007669"/>
    <property type="project" value="UniProtKB-SubCell"/>
</dbReference>
<evidence type="ECO:0000256" key="4">
    <source>
        <dbReference type="ARBA" id="ARBA00023136"/>
    </source>
</evidence>
<feature type="region of interest" description="Disordered" evidence="5">
    <location>
        <begin position="503"/>
        <end position="534"/>
    </location>
</feature>
<dbReference type="PANTHER" id="PTHR24064">
    <property type="entry name" value="SOLUTE CARRIER FAMILY 22 MEMBER"/>
    <property type="match status" value="1"/>
</dbReference>
<evidence type="ECO:0000313" key="9">
    <source>
        <dbReference type="Proteomes" id="UP000230233"/>
    </source>
</evidence>
<evidence type="ECO:0000256" key="1">
    <source>
        <dbReference type="ARBA" id="ARBA00004141"/>
    </source>
</evidence>
<feature type="transmembrane region" description="Helical" evidence="6">
    <location>
        <begin position="228"/>
        <end position="248"/>
    </location>
</feature>
<dbReference type="InterPro" id="IPR005829">
    <property type="entry name" value="Sugar_transporter_CS"/>
</dbReference>
<organism evidence="8 9">
    <name type="scientific">Caenorhabditis nigoni</name>
    <dbReference type="NCBI Taxonomy" id="1611254"/>
    <lineage>
        <taxon>Eukaryota</taxon>
        <taxon>Metazoa</taxon>
        <taxon>Ecdysozoa</taxon>
        <taxon>Nematoda</taxon>
        <taxon>Chromadorea</taxon>
        <taxon>Rhabditida</taxon>
        <taxon>Rhabditina</taxon>
        <taxon>Rhabditomorpha</taxon>
        <taxon>Rhabditoidea</taxon>
        <taxon>Rhabditidae</taxon>
        <taxon>Peloderinae</taxon>
        <taxon>Caenorhabditis</taxon>
    </lineage>
</organism>
<feature type="transmembrane region" description="Helical" evidence="6">
    <location>
        <begin position="348"/>
        <end position="373"/>
    </location>
</feature>
<name>A0A2G5UTY4_9PELO</name>
<comment type="caution">
    <text evidence="8">The sequence shown here is derived from an EMBL/GenBank/DDBJ whole genome shotgun (WGS) entry which is preliminary data.</text>
</comment>
<dbReference type="Proteomes" id="UP000230233">
    <property type="component" value="Chromosome III"/>
</dbReference>
<accession>A0A2G5UTY4</accession>
<dbReference type="Gene3D" id="1.20.1250.20">
    <property type="entry name" value="MFS general substrate transporter like domains"/>
    <property type="match status" value="1"/>
</dbReference>
<dbReference type="InterPro" id="IPR005828">
    <property type="entry name" value="MFS_sugar_transport-like"/>
</dbReference>
<evidence type="ECO:0000259" key="7">
    <source>
        <dbReference type="PROSITE" id="PS50850"/>
    </source>
</evidence>
<feature type="transmembrane region" description="Helical" evidence="6">
    <location>
        <begin position="322"/>
        <end position="342"/>
    </location>
</feature>
<keyword evidence="3 6" id="KW-1133">Transmembrane helix</keyword>
<evidence type="ECO:0000256" key="5">
    <source>
        <dbReference type="SAM" id="MobiDB-lite"/>
    </source>
</evidence>
<dbReference type="STRING" id="1611254.A0A2G5UTY4"/>
<dbReference type="EMBL" id="PDUG01000003">
    <property type="protein sequence ID" value="PIC42953.1"/>
    <property type="molecule type" value="Genomic_DNA"/>
</dbReference>
<dbReference type="OrthoDB" id="3936150at2759"/>
<feature type="transmembrane region" description="Helical" evidence="6">
    <location>
        <begin position="473"/>
        <end position="496"/>
    </location>
</feature>
<evidence type="ECO:0000256" key="2">
    <source>
        <dbReference type="ARBA" id="ARBA00022692"/>
    </source>
</evidence>
<feature type="transmembrane region" description="Helical" evidence="6">
    <location>
        <begin position="385"/>
        <end position="404"/>
    </location>
</feature>
<dbReference type="InterPro" id="IPR036259">
    <property type="entry name" value="MFS_trans_sf"/>
</dbReference>
<protein>
    <recommendedName>
        <fullName evidence="7">Major facilitator superfamily (MFS) profile domain-containing protein</fullName>
    </recommendedName>
</protein>